<name>A0A848B1L0_9BACT</name>
<accession>A0A848B1L0</accession>
<proteinExistence type="predicted"/>
<reference evidence="1 2" key="1">
    <citation type="submission" date="2020-04" db="EMBL/GenBank/DDBJ databases">
        <authorList>
            <person name="Hitch T.C.A."/>
            <person name="Wylensek D."/>
            <person name="Clavel T."/>
        </authorList>
    </citation>
    <scope>NUCLEOTIDE SEQUENCE [LARGE SCALE GENOMIC DNA]</scope>
    <source>
        <strain evidence="1 2">COR2-253-APC-1A</strain>
    </source>
</reference>
<protein>
    <submittedName>
        <fullName evidence="1">Uncharacterized protein</fullName>
    </submittedName>
</protein>
<dbReference type="AlphaFoldDB" id="A0A848B1L0"/>
<comment type="caution">
    <text evidence="1">The sequence shown here is derived from an EMBL/GenBank/DDBJ whole genome shotgun (WGS) entry which is preliminary data.</text>
</comment>
<sequence>MKLSFALIAATLLMIAVTGCQELTHREYYEPDDVHLVEIGRRHYGPVKVETTRTGVPDWSDGKSFNVSAVK</sequence>
<evidence type="ECO:0000313" key="2">
    <source>
        <dbReference type="Proteomes" id="UP000576225"/>
    </source>
</evidence>
<gene>
    <name evidence="1" type="ORF">HF882_09135</name>
</gene>
<dbReference type="EMBL" id="JABAEW010000014">
    <property type="protein sequence ID" value="NMD86746.1"/>
    <property type="molecule type" value="Genomic_DNA"/>
</dbReference>
<evidence type="ECO:0000313" key="1">
    <source>
        <dbReference type="EMBL" id="NMD86746.1"/>
    </source>
</evidence>
<dbReference type="Proteomes" id="UP000576225">
    <property type="component" value="Unassembled WGS sequence"/>
</dbReference>
<organism evidence="1 2">
    <name type="scientific">Victivallis vadensis</name>
    <dbReference type="NCBI Taxonomy" id="172901"/>
    <lineage>
        <taxon>Bacteria</taxon>
        <taxon>Pseudomonadati</taxon>
        <taxon>Lentisphaerota</taxon>
        <taxon>Lentisphaeria</taxon>
        <taxon>Victivallales</taxon>
        <taxon>Victivallaceae</taxon>
        <taxon>Victivallis</taxon>
    </lineage>
</organism>
<dbReference type="PROSITE" id="PS51257">
    <property type="entry name" value="PROKAR_LIPOPROTEIN"/>
    <property type="match status" value="1"/>
</dbReference>
<dbReference type="RefSeq" id="WP_168962377.1">
    <property type="nucleotide sequence ID" value="NZ_JABAEW010000014.1"/>
</dbReference>